<protein>
    <submittedName>
        <fullName evidence="1">Unnamed protein product</fullName>
    </submittedName>
</protein>
<proteinExistence type="predicted"/>
<evidence type="ECO:0000313" key="1">
    <source>
        <dbReference type="EMBL" id="GMF14923.1"/>
    </source>
</evidence>
<dbReference type="OrthoDB" id="10562558at2759"/>
<sequence length="253" mass="28637">MFAYELEGLKRLNIQANKWGSSYRVKVRGRTGKMVYASNVSRPIYQRLVAKQYNVSMENLKEHVSPDYKADPKCSTSHRVHQILPQQSSYALEERVDVLALQATLRTDNAIILRKESVANRIARLLRRSNKTCGEVWSTFLSHGTVLTAAAPANRGGRMSPLPESLPMQDDVRTFKCSQCETRTRTTAKDVMHLVAEKKYLSVDAAIDDSNTAALRTVQRFLKKSGYARGAHKARPCGWLLQMTWLEQSMCTK</sequence>
<name>A0A9W6TH05_9STRA</name>
<comment type="caution">
    <text evidence="1">The sequence shown here is derived from an EMBL/GenBank/DDBJ whole genome shotgun (WGS) entry which is preliminary data.</text>
</comment>
<dbReference type="Proteomes" id="UP001165121">
    <property type="component" value="Unassembled WGS sequence"/>
</dbReference>
<evidence type="ECO:0000313" key="2">
    <source>
        <dbReference type="Proteomes" id="UP001165121"/>
    </source>
</evidence>
<dbReference type="AlphaFoldDB" id="A0A9W6TH05"/>
<accession>A0A9W6TH05</accession>
<dbReference type="EMBL" id="BSXT01000015">
    <property type="protein sequence ID" value="GMF14923.1"/>
    <property type="molecule type" value="Genomic_DNA"/>
</dbReference>
<gene>
    <name evidence="1" type="ORF">Pfra01_000024000</name>
</gene>
<reference evidence="1" key="1">
    <citation type="submission" date="2023-04" db="EMBL/GenBank/DDBJ databases">
        <title>Phytophthora fragariaefolia NBRC 109709.</title>
        <authorList>
            <person name="Ichikawa N."/>
            <person name="Sato H."/>
            <person name="Tonouchi N."/>
        </authorList>
    </citation>
    <scope>NUCLEOTIDE SEQUENCE</scope>
    <source>
        <strain evidence="1">NBRC 109709</strain>
    </source>
</reference>
<organism evidence="1 2">
    <name type="scientific">Phytophthora fragariaefolia</name>
    <dbReference type="NCBI Taxonomy" id="1490495"/>
    <lineage>
        <taxon>Eukaryota</taxon>
        <taxon>Sar</taxon>
        <taxon>Stramenopiles</taxon>
        <taxon>Oomycota</taxon>
        <taxon>Peronosporomycetes</taxon>
        <taxon>Peronosporales</taxon>
        <taxon>Peronosporaceae</taxon>
        <taxon>Phytophthora</taxon>
    </lineage>
</organism>
<keyword evidence="2" id="KW-1185">Reference proteome</keyword>